<sequence>KSEKQRQGSQAALIGDKAMQANQDLLNMAMETDPFMLQQQQVEQQMYMLGMQQQQPQYMTYFDDGADATPVRG</sequence>
<proteinExistence type="predicted"/>
<evidence type="ECO:0000313" key="2">
    <source>
        <dbReference type="Proteomes" id="UP001152795"/>
    </source>
</evidence>
<name>A0A6S7LTR6_PARCT</name>
<feature type="non-terminal residue" evidence="1">
    <location>
        <position position="73"/>
    </location>
</feature>
<dbReference type="Proteomes" id="UP001152795">
    <property type="component" value="Unassembled WGS sequence"/>
</dbReference>
<accession>A0A6S7LTR6</accession>
<reference evidence="1" key="1">
    <citation type="submission" date="2020-04" db="EMBL/GenBank/DDBJ databases">
        <authorList>
            <person name="Alioto T."/>
            <person name="Alioto T."/>
            <person name="Gomez Garrido J."/>
        </authorList>
    </citation>
    <scope>NUCLEOTIDE SEQUENCE</scope>
    <source>
        <strain evidence="1">A484AB</strain>
    </source>
</reference>
<dbReference type="AlphaFoldDB" id="A0A6S7LTR6"/>
<gene>
    <name evidence="1" type="ORF">PACLA_8A057710</name>
</gene>
<organism evidence="1 2">
    <name type="scientific">Paramuricea clavata</name>
    <name type="common">Red gorgonian</name>
    <name type="synonym">Violescent sea-whip</name>
    <dbReference type="NCBI Taxonomy" id="317549"/>
    <lineage>
        <taxon>Eukaryota</taxon>
        <taxon>Metazoa</taxon>
        <taxon>Cnidaria</taxon>
        <taxon>Anthozoa</taxon>
        <taxon>Octocorallia</taxon>
        <taxon>Malacalcyonacea</taxon>
        <taxon>Plexauridae</taxon>
        <taxon>Paramuricea</taxon>
    </lineage>
</organism>
<keyword evidence="2" id="KW-1185">Reference proteome</keyword>
<evidence type="ECO:0000313" key="1">
    <source>
        <dbReference type="EMBL" id="CAB4044322.1"/>
    </source>
</evidence>
<comment type="caution">
    <text evidence="1">The sequence shown here is derived from an EMBL/GenBank/DDBJ whole genome shotgun (WGS) entry which is preliminary data.</text>
</comment>
<protein>
    <submittedName>
        <fullName evidence="1">Uncharacterized protein</fullName>
    </submittedName>
</protein>
<feature type="non-terminal residue" evidence="1">
    <location>
        <position position="1"/>
    </location>
</feature>
<dbReference type="EMBL" id="CACRXK020034567">
    <property type="protein sequence ID" value="CAB4044322.1"/>
    <property type="molecule type" value="Genomic_DNA"/>
</dbReference>